<keyword evidence="2" id="KW-0648">Protein biosynthesis</keyword>
<dbReference type="GO" id="GO:0003746">
    <property type="term" value="F:translation elongation factor activity"/>
    <property type="evidence" value="ECO:0007669"/>
    <property type="project" value="UniProtKB-KW"/>
</dbReference>
<keyword evidence="3" id="KW-1185">Reference proteome</keyword>
<organism evidence="2 3">
    <name type="scientific">Mucor velutinosus</name>
    <dbReference type="NCBI Taxonomy" id="708070"/>
    <lineage>
        <taxon>Eukaryota</taxon>
        <taxon>Fungi</taxon>
        <taxon>Fungi incertae sedis</taxon>
        <taxon>Mucoromycota</taxon>
        <taxon>Mucoromycotina</taxon>
        <taxon>Mucoromycetes</taxon>
        <taxon>Mucorales</taxon>
        <taxon>Mucorineae</taxon>
        <taxon>Mucoraceae</taxon>
        <taxon>Mucor</taxon>
    </lineage>
</organism>
<evidence type="ECO:0000256" key="1">
    <source>
        <dbReference type="SAM" id="MobiDB-lite"/>
    </source>
</evidence>
<feature type="region of interest" description="Disordered" evidence="1">
    <location>
        <begin position="93"/>
        <end position="116"/>
    </location>
</feature>
<dbReference type="EMBL" id="JASEJX010000039">
    <property type="protein sequence ID" value="KAK4509346.1"/>
    <property type="molecule type" value="Genomic_DNA"/>
</dbReference>
<proteinExistence type="predicted"/>
<name>A0AAN7HW45_9FUNG</name>
<gene>
    <name evidence="2" type="primary">TUF1</name>
    <name evidence="2" type="ORF">ATC70_007697</name>
</gene>
<evidence type="ECO:0000313" key="3">
    <source>
        <dbReference type="Proteomes" id="UP001304243"/>
    </source>
</evidence>
<reference evidence="2 3" key="1">
    <citation type="submission" date="2022-11" db="EMBL/GenBank/DDBJ databases">
        <title>Mucor velutinosus strain NIH1002 WGS.</title>
        <authorList>
            <person name="Subramanian P."/>
            <person name="Mullikin J.C."/>
            <person name="Segre J.A."/>
            <person name="Zelazny A.M."/>
        </authorList>
    </citation>
    <scope>NUCLEOTIDE SEQUENCE [LARGE SCALE GENOMIC DNA]</scope>
    <source>
        <strain evidence="2 3">NIH1002</strain>
    </source>
</reference>
<evidence type="ECO:0000313" key="2">
    <source>
        <dbReference type="EMBL" id="KAK4509346.1"/>
    </source>
</evidence>
<dbReference type="RefSeq" id="XP_064676012.1">
    <property type="nucleotide sequence ID" value="XM_064826955.1"/>
</dbReference>
<protein>
    <submittedName>
        <fullName evidence="2">Translation elongation factor Tu</fullName>
    </submittedName>
</protein>
<dbReference type="Proteomes" id="UP001304243">
    <property type="component" value="Unassembled WGS sequence"/>
</dbReference>
<comment type="caution">
    <text evidence="2">The sequence shown here is derived from an EMBL/GenBank/DDBJ whole genome shotgun (WGS) entry which is preliminary data.</text>
</comment>
<accession>A0AAN7HW45</accession>
<dbReference type="GeneID" id="89951383"/>
<dbReference type="AlphaFoldDB" id="A0AAN7HW45"/>
<sequence length="135" mass="15055">MTFNPTIVKTPITPSTATSESNQSLMTEDATVSKSVEMVRPFLKGIEDNSVLIDITGLPNQQLLREALQAFNKDAHLRKGYNDYIGKVSRTRSQVYESRDHGNMLDPRQSWPHRNSAGLQSDGWDLCLGFPLSSS</sequence>
<feature type="region of interest" description="Disordered" evidence="1">
    <location>
        <begin position="1"/>
        <end position="24"/>
    </location>
</feature>
<keyword evidence="2" id="KW-0251">Elongation factor</keyword>